<dbReference type="InterPro" id="IPR036165">
    <property type="entry name" value="YefM-like_sf"/>
</dbReference>
<comment type="caution">
    <text evidence="3">The sequence shown here is derived from an EMBL/GenBank/DDBJ whole genome shotgun (WGS) entry which is preliminary data.</text>
</comment>
<sequence>MTTQRTITQRELRNESAAVMDAVEAGETMIITRNGVPVAQLGPIKRYRLTAVSELRQAFAAGPDPDYAAMRAEIDAYFGEDRIGDD</sequence>
<name>A0A8J8BB16_9ACTN</name>
<dbReference type="Pfam" id="PF02604">
    <property type="entry name" value="PhdYeFM_antitox"/>
    <property type="match status" value="1"/>
</dbReference>
<dbReference type="InterPro" id="IPR006442">
    <property type="entry name" value="Antitoxin_Phd/YefM"/>
</dbReference>
<comment type="function">
    <text evidence="2">Antitoxin component of a type II toxin-antitoxin (TA) system.</text>
</comment>
<dbReference type="Gene3D" id="3.40.1620.10">
    <property type="entry name" value="YefM-like domain"/>
    <property type="match status" value="1"/>
</dbReference>
<dbReference type="NCBIfam" id="TIGR01552">
    <property type="entry name" value="phd_fam"/>
    <property type="match status" value="1"/>
</dbReference>
<accession>A0A8J8BB16</accession>
<dbReference type="SUPFAM" id="SSF143120">
    <property type="entry name" value="YefM-like"/>
    <property type="match status" value="1"/>
</dbReference>
<dbReference type="Proteomes" id="UP000677913">
    <property type="component" value="Unassembled WGS sequence"/>
</dbReference>
<evidence type="ECO:0000313" key="3">
    <source>
        <dbReference type="EMBL" id="MBS2961641.1"/>
    </source>
</evidence>
<comment type="similarity">
    <text evidence="1 2">Belongs to the phD/YefM antitoxin family.</text>
</comment>
<evidence type="ECO:0000313" key="4">
    <source>
        <dbReference type="Proteomes" id="UP000677913"/>
    </source>
</evidence>
<evidence type="ECO:0000256" key="2">
    <source>
        <dbReference type="RuleBase" id="RU362080"/>
    </source>
</evidence>
<gene>
    <name evidence="3" type="ORF">KGA66_01185</name>
</gene>
<protein>
    <recommendedName>
        <fullName evidence="2">Antitoxin</fullName>
    </recommendedName>
</protein>
<keyword evidence="4" id="KW-1185">Reference proteome</keyword>
<reference evidence="3" key="1">
    <citation type="submission" date="2021-04" db="EMBL/GenBank/DDBJ databases">
        <title>Genome based classification of Actinospica acidithermotolerans sp. nov., an actinobacterium isolated from an Indonesian hot spring.</title>
        <authorList>
            <person name="Kusuma A.B."/>
            <person name="Putra K.E."/>
            <person name="Nafisah S."/>
            <person name="Loh J."/>
            <person name="Nouioui I."/>
            <person name="Goodfellow M."/>
        </authorList>
    </citation>
    <scope>NUCLEOTIDE SEQUENCE</scope>
    <source>
        <strain evidence="3">DSM 45618</strain>
    </source>
</reference>
<dbReference type="EMBL" id="JAGSXH010000002">
    <property type="protein sequence ID" value="MBS2961641.1"/>
    <property type="molecule type" value="Genomic_DNA"/>
</dbReference>
<evidence type="ECO:0000256" key="1">
    <source>
        <dbReference type="ARBA" id="ARBA00009981"/>
    </source>
</evidence>
<dbReference type="AlphaFoldDB" id="A0A8J8BB16"/>
<proteinExistence type="inferred from homology"/>
<organism evidence="3 4">
    <name type="scientific">Actinocrinis puniceicyclus</name>
    <dbReference type="NCBI Taxonomy" id="977794"/>
    <lineage>
        <taxon>Bacteria</taxon>
        <taxon>Bacillati</taxon>
        <taxon>Actinomycetota</taxon>
        <taxon>Actinomycetes</taxon>
        <taxon>Catenulisporales</taxon>
        <taxon>Actinospicaceae</taxon>
        <taxon>Actinocrinis</taxon>
    </lineage>
</organism>